<feature type="region of interest" description="Disordered" evidence="1">
    <location>
        <begin position="65"/>
        <end position="108"/>
    </location>
</feature>
<organism evidence="2 3">
    <name type="scientific">Athelia psychrophila</name>
    <dbReference type="NCBI Taxonomy" id="1759441"/>
    <lineage>
        <taxon>Eukaryota</taxon>
        <taxon>Fungi</taxon>
        <taxon>Dikarya</taxon>
        <taxon>Basidiomycota</taxon>
        <taxon>Agaricomycotina</taxon>
        <taxon>Agaricomycetes</taxon>
        <taxon>Agaricomycetidae</taxon>
        <taxon>Atheliales</taxon>
        <taxon>Atheliaceae</taxon>
        <taxon>Athelia</taxon>
    </lineage>
</organism>
<protein>
    <submittedName>
        <fullName evidence="2">Uncharacterized protein</fullName>
    </submittedName>
</protein>
<evidence type="ECO:0000313" key="2">
    <source>
        <dbReference type="EMBL" id="KZP21258.1"/>
    </source>
</evidence>
<feature type="compositionally biased region" description="Polar residues" evidence="1">
    <location>
        <begin position="65"/>
        <end position="74"/>
    </location>
</feature>
<dbReference type="EMBL" id="KV417548">
    <property type="protein sequence ID" value="KZP21258.1"/>
    <property type="molecule type" value="Genomic_DNA"/>
</dbReference>
<dbReference type="Proteomes" id="UP000076532">
    <property type="component" value="Unassembled WGS sequence"/>
</dbReference>
<dbReference type="AlphaFoldDB" id="A0A166JVL8"/>
<gene>
    <name evidence="2" type="ORF">FIBSPDRAFT_953767</name>
</gene>
<reference evidence="2 3" key="1">
    <citation type="journal article" date="2016" name="Mol. Biol. Evol.">
        <title>Comparative Genomics of Early-Diverging Mushroom-Forming Fungi Provides Insights into the Origins of Lignocellulose Decay Capabilities.</title>
        <authorList>
            <person name="Nagy L.G."/>
            <person name="Riley R."/>
            <person name="Tritt A."/>
            <person name="Adam C."/>
            <person name="Daum C."/>
            <person name="Floudas D."/>
            <person name="Sun H."/>
            <person name="Yadav J.S."/>
            <person name="Pangilinan J."/>
            <person name="Larsson K.H."/>
            <person name="Matsuura K."/>
            <person name="Barry K."/>
            <person name="Labutti K."/>
            <person name="Kuo R."/>
            <person name="Ohm R.A."/>
            <person name="Bhattacharya S.S."/>
            <person name="Shirouzu T."/>
            <person name="Yoshinaga Y."/>
            <person name="Martin F.M."/>
            <person name="Grigoriev I.V."/>
            <person name="Hibbett D.S."/>
        </authorList>
    </citation>
    <scope>NUCLEOTIDE SEQUENCE [LARGE SCALE GENOMIC DNA]</scope>
    <source>
        <strain evidence="2 3">CBS 109695</strain>
    </source>
</reference>
<sequence length="140" mass="15590">MSPALRLRTERLSYSATLDIGGGKDAVPLNAMMLEQDADSGSGWILEALKTFLPPTMRKTKTMVSKTMPNQSLASRARPVNPLPQVERESQIPKTQWTGAPHAGPYLRRSSSNKMYSLPTVSIHHRHHAVPLYFPAKRVE</sequence>
<proteinExistence type="predicted"/>
<evidence type="ECO:0000256" key="1">
    <source>
        <dbReference type="SAM" id="MobiDB-lite"/>
    </source>
</evidence>
<evidence type="ECO:0000313" key="3">
    <source>
        <dbReference type="Proteomes" id="UP000076532"/>
    </source>
</evidence>
<name>A0A166JVL8_9AGAM</name>
<accession>A0A166JVL8</accession>
<keyword evidence="3" id="KW-1185">Reference proteome</keyword>